<name>A0A078H4X1_BRANA</name>
<evidence type="ECO:0000313" key="1">
    <source>
        <dbReference type="EMBL" id="CDY31908.1"/>
    </source>
</evidence>
<evidence type="ECO:0000313" key="2">
    <source>
        <dbReference type="Proteomes" id="UP000028999"/>
    </source>
</evidence>
<dbReference type="EMBL" id="LK032282">
    <property type="protein sequence ID" value="CDY31908.1"/>
    <property type="molecule type" value="Genomic_DNA"/>
</dbReference>
<sequence>MRTRNTRASQSPLHSEIDALIWTMEIVFCYFCNGLFSVGEDGFGTKRMVSLCMLFGRHTNLEEKFNSSELIHIPQTQNSRTYSLARSARKQLSFVVHIDAELPVWFA</sequence>
<accession>A0A078H4X1</accession>
<dbReference type="OMA" id="IHIPRTQ"/>
<keyword evidence="2" id="KW-1185">Reference proteome</keyword>
<dbReference type="AlphaFoldDB" id="A0A078H4X1"/>
<dbReference type="PaxDb" id="3708-A0A078H4X1"/>
<dbReference type="Gramene" id="CDY31908">
    <property type="protein sequence ID" value="CDY31908"/>
    <property type="gene ID" value="GSBRNA2T00050658001"/>
</dbReference>
<dbReference type="Proteomes" id="UP000028999">
    <property type="component" value="Unassembled WGS sequence"/>
</dbReference>
<proteinExistence type="predicted"/>
<protein>
    <submittedName>
        <fullName evidence="1">BnaC09g28360D protein</fullName>
    </submittedName>
</protein>
<gene>
    <name evidence="1" type="primary">BnaC09g28360D</name>
    <name evidence="1" type="ORF">GSBRNA2T00050658001</name>
</gene>
<organism evidence="1 2">
    <name type="scientific">Brassica napus</name>
    <name type="common">Rape</name>
    <dbReference type="NCBI Taxonomy" id="3708"/>
    <lineage>
        <taxon>Eukaryota</taxon>
        <taxon>Viridiplantae</taxon>
        <taxon>Streptophyta</taxon>
        <taxon>Embryophyta</taxon>
        <taxon>Tracheophyta</taxon>
        <taxon>Spermatophyta</taxon>
        <taxon>Magnoliopsida</taxon>
        <taxon>eudicotyledons</taxon>
        <taxon>Gunneridae</taxon>
        <taxon>Pentapetalae</taxon>
        <taxon>rosids</taxon>
        <taxon>malvids</taxon>
        <taxon>Brassicales</taxon>
        <taxon>Brassicaceae</taxon>
        <taxon>Brassiceae</taxon>
        <taxon>Brassica</taxon>
    </lineage>
</organism>
<reference evidence="1 2" key="1">
    <citation type="journal article" date="2014" name="Science">
        <title>Plant genetics. Early allopolyploid evolution in the post-Neolithic Brassica napus oilseed genome.</title>
        <authorList>
            <person name="Chalhoub B."/>
            <person name="Denoeud F."/>
            <person name="Liu S."/>
            <person name="Parkin I.A."/>
            <person name="Tang H."/>
            <person name="Wang X."/>
            <person name="Chiquet J."/>
            <person name="Belcram H."/>
            <person name="Tong C."/>
            <person name="Samans B."/>
            <person name="Correa M."/>
            <person name="Da Silva C."/>
            <person name="Just J."/>
            <person name="Falentin C."/>
            <person name="Koh C.S."/>
            <person name="Le Clainche I."/>
            <person name="Bernard M."/>
            <person name="Bento P."/>
            <person name="Noel B."/>
            <person name="Labadie K."/>
            <person name="Alberti A."/>
            <person name="Charles M."/>
            <person name="Arnaud D."/>
            <person name="Guo H."/>
            <person name="Daviaud C."/>
            <person name="Alamery S."/>
            <person name="Jabbari K."/>
            <person name="Zhao M."/>
            <person name="Edger P.P."/>
            <person name="Chelaifa H."/>
            <person name="Tack D."/>
            <person name="Lassalle G."/>
            <person name="Mestiri I."/>
            <person name="Schnel N."/>
            <person name="Le Paslier M.C."/>
            <person name="Fan G."/>
            <person name="Renault V."/>
            <person name="Bayer P.E."/>
            <person name="Golicz A.A."/>
            <person name="Manoli S."/>
            <person name="Lee T.H."/>
            <person name="Thi V.H."/>
            <person name="Chalabi S."/>
            <person name="Hu Q."/>
            <person name="Fan C."/>
            <person name="Tollenaere R."/>
            <person name="Lu Y."/>
            <person name="Battail C."/>
            <person name="Shen J."/>
            <person name="Sidebottom C.H."/>
            <person name="Wang X."/>
            <person name="Canaguier A."/>
            <person name="Chauveau A."/>
            <person name="Berard A."/>
            <person name="Deniot G."/>
            <person name="Guan M."/>
            <person name="Liu Z."/>
            <person name="Sun F."/>
            <person name="Lim Y.P."/>
            <person name="Lyons E."/>
            <person name="Town C.D."/>
            <person name="Bancroft I."/>
            <person name="Wang X."/>
            <person name="Meng J."/>
            <person name="Ma J."/>
            <person name="Pires J.C."/>
            <person name="King G.J."/>
            <person name="Brunel D."/>
            <person name="Delourme R."/>
            <person name="Renard M."/>
            <person name="Aury J.M."/>
            <person name="Adams K.L."/>
            <person name="Batley J."/>
            <person name="Snowdon R.J."/>
            <person name="Tost J."/>
            <person name="Edwards D."/>
            <person name="Zhou Y."/>
            <person name="Hua W."/>
            <person name="Sharpe A.G."/>
            <person name="Paterson A.H."/>
            <person name="Guan C."/>
            <person name="Wincker P."/>
        </authorList>
    </citation>
    <scope>NUCLEOTIDE SEQUENCE [LARGE SCALE GENOMIC DNA]</scope>
    <source>
        <strain evidence="2">cv. Darmor-bzh</strain>
    </source>
</reference>